<dbReference type="Pfam" id="PF12697">
    <property type="entry name" value="Abhydrolase_6"/>
    <property type="match status" value="1"/>
</dbReference>
<dbReference type="Proteomes" id="UP000647017">
    <property type="component" value="Unassembled WGS sequence"/>
</dbReference>
<organism evidence="2 3">
    <name type="scientific">Micromonospora andamanensis</name>
    <dbReference type="NCBI Taxonomy" id="1287068"/>
    <lineage>
        <taxon>Bacteria</taxon>
        <taxon>Bacillati</taxon>
        <taxon>Actinomycetota</taxon>
        <taxon>Actinomycetes</taxon>
        <taxon>Micromonosporales</taxon>
        <taxon>Micromonosporaceae</taxon>
        <taxon>Micromonospora</taxon>
    </lineage>
</organism>
<dbReference type="EMBL" id="BOOZ01000036">
    <property type="protein sequence ID" value="GIJ11676.1"/>
    <property type="molecule type" value="Genomic_DNA"/>
</dbReference>
<comment type="caution">
    <text evidence="2">The sequence shown here is derived from an EMBL/GenBank/DDBJ whole genome shotgun (WGS) entry which is preliminary data.</text>
</comment>
<dbReference type="RefSeq" id="WP_204012129.1">
    <property type="nucleotide sequence ID" value="NZ_BOOZ01000036.1"/>
</dbReference>
<dbReference type="PANTHER" id="PTHR43194">
    <property type="entry name" value="HYDROLASE ALPHA/BETA FOLD FAMILY"/>
    <property type="match status" value="1"/>
</dbReference>
<dbReference type="PRINTS" id="PR00111">
    <property type="entry name" value="ABHYDROLASE"/>
</dbReference>
<reference evidence="2 3" key="1">
    <citation type="submission" date="2021-01" db="EMBL/GenBank/DDBJ databases">
        <title>Whole genome shotgun sequence of Verrucosispora andamanensis NBRC 109075.</title>
        <authorList>
            <person name="Komaki H."/>
            <person name="Tamura T."/>
        </authorList>
    </citation>
    <scope>NUCLEOTIDE SEQUENCE [LARGE SCALE GENOMIC DNA]</scope>
    <source>
        <strain evidence="2 3">NBRC 109075</strain>
    </source>
</reference>
<dbReference type="InterPro" id="IPR000073">
    <property type="entry name" value="AB_hydrolase_1"/>
</dbReference>
<keyword evidence="3" id="KW-1185">Reference proteome</keyword>
<name>A0ABQ4I1L0_9ACTN</name>
<gene>
    <name evidence="2" type="ORF">Van01_48900</name>
</gene>
<dbReference type="Gene3D" id="3.40.50.1820">
    <property type="entry name" value="alpha/beta hydrolase"/>
    <property type="match status" value="1"/>
</dbReference>
<sequence length="316" mass="34027">MSAGASPWSGHWRPVQAFVPPRLRVDPANPPKEEWLPVGAALLHLDRYLPDRPAPARVIVLHGGGTHGGFLSPFGVMVQRQGYEAVLPDLPGYGRTQVPDRRGLRYSDWAETATALVEHETANDPRPVVLLGLSMGGMLAYDVAGRRGDIAAVVASCLLDPSRPEVRQQISRTALIGRLAEPLLRRTARLTDRLGVPMRFVAPINAIAADPKLADSIAADPYGGGTWMPAGWIRTFLQSEPAVPPERFQSCPVILAQPDTDTWTPLEISRPFLDRIAGPTEIVTLHGASHACIEDPGAEELAALLGRVLGEAAGRT</sequence>
<accession>A0ABQ4I1L0</accession>
<feature type="domain" description="AB hydrolase-1" evidence="1">
    <location>
        <begin position="58"/>
        <end position="298"/>
    </location>
</feature>
<dbReference type="InterPro" id="IPR050228">
    <property type="entry name" value="Carboxylesterase_BioH"/>
</dbReference>
<dbReference type="InterPro" id="IPR029058">
    <property type="entry name" value="AB_hydrolase_fold"/>
</dbReference>
<protein>
    <submittedName>
        <fullName evidence="2">Lysophospholipase</fullName>
    </submittedName>
</protein>
<dbReference type="PANTHER" id="PTHR43194:SF5">
    <property type="entry name" value="PIMELOYL-[ACYL-CARRIER PROTEIN] METHYL ESTER ESTERASE"/>
    <property type="match status" value="1"/>
</dbReference>
<evidence type="ECO:0000313" key="3">
    <source>
        <dbReference type="Proteomes" id="UP000647017"/>
    </source>
</evidence>
<proteinExistence type="predicted"/>
<evidence type="ECO:0000259" key="1">
    <source>
        <dbReference type="Pfam" id="PF12697"/>
    </source>
</evidence>
<dbReference type="SUPFAM" id="SSF53474">
    <property type="entry name" value="alpha/beta-Hydrolases"/>
    <property type="match status" value="1"/>
</dbReference>
<evidence type="ECO:0000313" key="2">
    <source>
        <dbReference type="EMBL" id="GIJ11676.1"/>
    </source>
</evidence>